<dbReference type="Proteomes" id="UP000799537">
    <property type="component" value="Unassembled WGS sequence"/>
</dbReference>
<dbReference type="GeneID" id="54567113"/>
<name>A0A6A6C918_ZASCE</name>
<gene>
    <name evidence="2" type="ORF">M409DRAFT_58183</name>
</gene>
<sequence length="169" mass="18616">MELLALIRPLFTYTSHESPPRGECHPARQFHIDITSRIYTNNQATMASITASVKQTKLERKIKLLKLQVKHLHAENARVKAEKKRATHRGSYASPALSRHLARGQKLPSSEPHTACHHARHTAHNQLATVPLSSPNMTSGDSGGHQNQSPSAAGKGVASRDGRTRVVCW</sequence>
<organism evidence="2 3">
    <name type="scientific">Zasmidium cellare ATCC 36951</name>
    <dbReference type="NCBI Taxonomy" id="1080233"/>
    <lineage>
        <taxon>Eukaryota</taxon>
        <taxon>Fungi</taxon>
        <taxon>Dikarya</taxon>
        <taxon>Ascomycota</taxon>
        <taxon>Pezizomycotina</taxon>
        <taxon>Dothideomycetes</taxon>
        <taxon>Dothideomycetidae</taxon>
        <taxon>Mycosphaerellales</taxon>
        <taxon>Mycosphaerellaceae</taxon>
        <taxon>Zasmidium</taxon>
    </lineage>
</organism>
<reference evidence="2" key="1">
    <citation type="journal article" date="2020" name="Stud. Mycol.">
        <title>101 Dothideomycetes genomes: a test case for predicting lifestyles and emergence of pathogens.</title>
        <authorList>
            <person name="Haridas S."/>
            <person name="Albert R."/>
            <person name="Binder M."/>
            <person name="Bloem J."/>
            <person name="Labutti K."/>
            <person name="Salamov A."/>
            <person name="Andreopoulos B."/>
            <person name="Baker S."/>
            <person name="Barry K."/>
            <person name="Bills G."/>
            <person name="Bluhm B."/>
            <person name="Cannon C."/>
            <person name="Castanera R."/>
            <person name="Culley D."/>
            <person name="Daum C."/>
            <person name="Ezra D."/>
            <person name="Gonzalez J."/>
            <person name="Henrissat B."/>
            <person name="Kuo A."/>
            <person name="Liang C."/>
            <person name="Lipzen A."/>
            <person name="Lutzoni F."/>
            <person name="Magnuson J."/>
            <person name="Mondo S."/>
            <person name="Nolan M."/>
            <person name="Ohm R."/>
            <person name="Pangilinan J."/>
            <person name="Park H.-J."/>
            <person name="Ramirez L."/>
            <person name="Alfaro M."/>
            <person name="Sun H."/>
            <person name="Tritt A."/>
            <person name="Yoshinaga Y."/>
            <person name="Zwiers L.-H."/>
            <person name="Turgeon B."/>
            <person name="Goodwin S."/>
            <person name="Spatafora J."/>
            <person name="Crous P."/>
            <person name="Grigoriev I."/>
        </authorList>
    </citation>
    <scope>NUCLEOTIDE SEQUENCE</scope>
    <source>
        <strain evidence="2">ATCC 36951</strain>
    </source>
</reference>
<feature type="compositionally biased region" description="Basic and acidic residues" evidence="1">
    <location>
        <begin position="158"/>
        <end position="169"/>
    </location>
</feature>
<feature type="region of interest" description="Disordered" evidence="1">
    <location>
        <begin position="77"/>
        <end position="169"/>
    </location>
</feature>
<dbReference type="AlphaFoldDB" id="A0A6A6C918"/>
<accession>A0A6A6C918</accession>
<evidence type="ECO:0000313" key="2">
    <source>
        <dbReference type="EMBL" id="KAF2162402.1"/>
    </source>
</evidence>
<evidence type="ECO:0000313" key="3">
    <source>
        <dbReference type="Proteomes" id="UP000799537"/>
    </source>
</evidence>
<dbReference type="RefSeq" id="XP_033663291.1">
    <property type="nucleotide sequence ID" value="XM_033813841.1"/>
</dbReference>
<keyword evidence="3" id="KW-1185">Reference proteome</keyword>
<evidence type="ECO:0000256" key="1">
    <source>
        <dbReference type="SAM" id="MobiDB-lite"/>
    </source>
</evidence>
<dbReference type="EMBL" id="ML993613">
    <property type="protein sequence ID" value="KAF2162402.1"/>
    <property type="molecule type" value="Genomic_DNA"/>
</dbReference>
<proteinExistence type="predicted"/>
<protein>
    <submittedName>
        <fullName evidence="2">Uncharacterized protein</fullName>
    </submittedName>
</protein>
<feature type="compositionally biased region" description="Polar residues" evidence="1">
    <location>
        <begin position="125"/>
        <end position="151"/>
    </location>
</feature>